<reference evidence="2" key="1">
    <citation type="submission" date="2021-03" db="EMBL/GenBank/DDBJ databases">
        <title>Draft genome sequence of rust myrtle Austropuccinia psidii MF-1, a brazilian biotype.</title>
        <authorList>
            <person name="Quecine M.C."/>
            <person name="Pachon D.M.R."/>
            <person name="Bonatelli M.L."/>
            <person name="Correr F.H."/>
            <person name="Franceschini L.M."/>
            <person name="Leite T.F."/>
            <person name="Margarido G.R.A."/>
            <person name="Almeida C.A."/>
            <person name="Ferrarezi J.A."/>
            <person name="Labate C.A."/>
        </authorList>
    </citation>
    <scope>NUCLEOTIDE SEQUENCE</scope>
    <source>
        <strain evidence="2">MF-1</strain>
    </source>
</reference>
<keyword evidence="3" id="KW-1185">Reference proteome</keyword>
<protein>
    <submittedName>
        <fullName evidence="2">Uncharacterized protein</fullName>
    </submittedName>
</protein>
<evidence type="ECO:0000313" key="3">
    <source>
        <dbReference type="Proteomes" id="UP000765509"/>
    </source>
</evidence>
<proteinExistence type="predicted"/>
<evidence type="ECO:0000256" key="1">
    <source>
        <dbReference type="SAM" id="MobiDB-lite"/>
    </source>
</evidence>
<sequence length="85" mass="9406">MTPALEKEDPVASASSISVQRKSQRTSEEALRSQDQASQGKRQGQWALTLPTSIQDPQIRAFSRGQCIQYGQSSYETYRQGAGKD</sequence>
<dbReference type="AlphaFoldDB" id="A0A9Q3HM34"/>
<feature type="compositionally biased region" description="Polar residues" evidence="1">
    <location>
        <begin position="33"/>
        <end position="42"/>
    </location>
</feature>
<accession>A0A9Q3HM34</accession>
<gene>
    <name evidence="2" type="ORF">O181_047444</name>
</gene>
<feature type="compositionally biased region" description="Basic and acidic residues" evidence="1">
    <location>
        <begin position="1"/>
        <end position="10"/>
    </location>
</feature>
<dbReference type="EMBL" id="AVOT02019877">
    <property type="protein sequence ID" value="MBW0507729.1"/>
    <property type="molecule type" value="Genomic_DNA"/>
</dbReference>
<comment type="caution">
    <text evidence="2">The sequence shown here is derived from an EMBL/GenBank/DDBJ whole genome shotgun (WGS) entry which is preliminary data.</text>
</comment>
<evidence type="ECO:0000313" key="2">
    <source>
        <dbReference type="EMBL" id="MBW0507729.1"/>
    </source>
</evidence>
<feature type="region of interest" description="Disordered" evidence="1">
    <location>
        <begin position="1"/>
        <end position="45"/>
    </location>
</feature>
<name>A0A9Q3HM34_9BASI</name>
<dbReference type="Proteomes" id="UP000765509">
    <property type="component" value="Unassembled WGS sequence"/>
</dbReference>
<organism evidence="2 3">
    <name type="scientific">Austropuccinia psidii MF-1</name>
    <dbReference type="NCBI Taxonomy" id="1389203"/>
    <lineage>
        <taxon>Eukaryota</taxon>
        <taxon>Fungi</taxon>
        <taxon>Dikarya</taxon>
        <taxon>Basidiomycota</taxon>
        <taxon>Pucciniomycotina</taxon>
        <taxon>Pucciniomycetes</taxon>
        <taxon>Pucciniales</taxon>
        <taxon>Sphaerophragmiaceae</taxon>
        <taxon>Austropuccinia</taxon>
    </lineage>
</organism>